<organism evidence="1 2">
    <name type="scientific">Domibacillus aminovorans</name>
    <dbReference type="NCBI Taxonomy" id="29332"/>
    <lineage>
        <taxon>Bacteria</taxon>
        <taxon>Bacillati</taxon>
        <taxon>Bacillota</taxon>
        <taxon>Bacilli</taxon>
        <taxon>Bacillales</taxon>
        <taxon>Bacillaceae</taxon>
        <taxon>Domibacillus</taxon>
    </lineage>
</organism>
<reference evidence="1 2" key="1">
    <citation type="submission" date="2016-01" db="EMBL/GenBank/DDBJ databases">
        <title>Investigation of taxonomic status of Bacillus aminovorans.</title>
        <authorList>
            <person name="Verma A."/>
            <person name="Pal Y."/>
            <person name="Krishnamurthi S."/>
        </authorList>
    </citation>
    <scope>NUCLEOTIDE SEQUENCE [LARGE SCALE GENOMIC DNA]</scope>
    <source>
        <strain evidence="1 2">DSM 4337</strain>
    </source>
</reference>
<protein>
    <submittedName>
        <fullName evidence="1">Uncharacterized protein</fullName>
    </submittedName>
</protein>
<dbReference type="OrthoDB" id="2692258at2"/>
<dbReference type="RefSeq" id="WP_063975463.1">
    <property type="nucleotide sequence ID" value="NZ_LQWZ01000036.1"/>
</dbReference>
<evidence type="ECO:0000313" key="2">
    <source>
        <dbReference type="Proteomes" id="UP000077271"/>
    </source>
</evidence>
<gene>
    <name evidence="1" type="ORF">AWH48_11950</name>
</gene>
<name>A0A177KJK2_9BACI</name>
<dbReference type="EMBL" id="LQWZ01000036">
    <property type="protein sequence ID" value="OAH53065.1"/>
    <property type="molecule type" value="Genomic_DNA"/>
</dbReference>
<accession>A0A177KJK2</accession>
<dbReference type="Proteomes" id="UP000077271">
    <property type="component" value="Unassembled WGS sequence"/>
</dbReference>
<evidence type="ECO:0000313" key="1">
    <source>
        <dbReference type="EMBL" id="OAH53065.1"/>
    </source>
</evidence>
<sequence length="319" mass="36791">MTAPVRVLPFPDDLPIPVKNNKHKAIWVWNTYFVKEPDFVIGTCRRYKITTIYIGYKFYIQKATDDEYRAFIRKATSKGITVEALHGDPNWARNIFRYAGTDVIEAVHQYNISSAPEERFTGIHFDVEPHGMRGQLADYPDLWNIERVQLMRDWINNSIAWRDNCHSKNLTLGGAFAFWLDDTETAPTPPEFGTQPMSEIIMDIYDYYATMAYRDSPAETFPLNVSELAYAEQQTIKKKLVIGMETRPEEPLSISYYDEILADGYDVLEQATSEIDDYYTSSEGYGGIAFHHFEVWIYFLAAKSPARQLAPIRVLSNNE</sequence>
<dbReference type="AlphaFoldDB" id="A0A177KJK2"/>
<proteinExistence type="predicted"/>
<comment type="caution">
    <text evidence="1">The sequence shown here is derived from an EMBL/GenBank/DDBJ whole genome shotgun (WGS) entry which is preliminary data.</text>
</comment>